<reference evidence="2 3" key="1">
    <citation type="journal article" date="2019" name="Sci. Rep.">
        <title>Orb-weaving spider Araneus ventricosus genome elucidates the spidroin gene catalogue.</title>
        <authorList>
            <person name="Kono N."/>
            <person name="Nakamura H."/>
            <person name="Ohtoshi R."/>
            <person name="Moran D.A.P."/>
            <person name="Shinohara A."/>
            <person name="Yoshida Y."/>
            <person name="Fujiwara M."/>
            <person name="Mori M."/>
            <person name="Tomita M."/>
            <person name="Arakawa K."/>
        </authorList>
    </citation>
    <scope>NUCLEOTIDE SEQUENCE [LARGE SCALE GENOMIC DNA]</scope>
</reference>
<dbReference type="AlphaFoldDB" id="A0A4Y2IKQ0"/>
<dbReference type="Proteomes" id="UP000499080">
    <property type="component" value="Unassembled WGS sequence"/>
</dbReference>
<dbReference type="EMBL" id="BGPR01002695">
    <property type="protein sequence ID" value="GBM77536.1"/>
    <property type="molecule type" value="Genomic_DNA"/>
</dbReference>
<accession>A0A4Y2IKQ0</accession>
<feature type="compositionally biased region" description="Basic and acidic residues" evidence="1">
    <location>
        <begin position="34"/>
        <end position="54"/>
    </location>
</feature>
<keyword evidence="3" id="KW-1185">Reference proteome</keyword>
<evidence type="ECO:0000313" key="3">
    <source>
        <dbReference type="Proteomes" id="UP000499080"/>
    </source>
</evidence>
<gene>
    <name evidence="2" type="ORF">AVEN_55658_1</name>
</gene>
<proteinExistence type="predicted"/>
<evidence type="ECO:0000313" key="2">
    <source>
        <dbReference type="EMBL" id="GBM77536.1"/>
    </source>
</evidence>
<feature type="region of interest" description="Disordered" evidence="1">
    <location>
        <begin position="34"/>
        <end position="81"/>
    </location>
</feature>
<evidence type="ECO:0000256" key="1">
    <source>
        <dbReference type="SAM" id="MobiDB-lite"/>
    </source>
</evidence>
<name>A0A4Y2IKQ0_ARAVE</name>
<sequence>MTMIKLEEDRQFLIDQSSERNMIMTTLDKKLAGMQERVSERQKEVQARKERTSADEDAASLTSKILSAEPTPLSSPDRSSSNSEVRIMVPIAAALGEVASSLSISHFTVHKVRKKDRSAFIDVVAKNYARKYPITIHWDSKILPDIMGIEIVDRLPVIVSGDGKKNSLELKKNATEAIYKILEQWDLVNQAIDMSFGTTSVNTIHLSGTCTLLEGKIG</sequence>
<comment type="caution">
    <text evidence="2">The sequence shown here is derived from an EMBL/GenBank/DDBJ whole genome shotgun (WGS) entry which is preliminary data.</text>
</comment>
<organism evidence="2 3">
    <name type="scientific">Araneus ventricosus</name>
    <name type="common">Orbweaver spider</name>
    <name type="synonym">Epeira ventricosa</name>
    <dbReference type="NCBI Taxonomy" id="182803"/>
    <lineage>
        <taxon>Eukaryota</taxon>
        <taxon>Metazoa</taxon>
        <taxon>Ecdysozoa</taxon>
        <taxon>Arthropoda</taxon>
        <taxon>Chelicerata</taxon>
        <taxon>Arachnida</taxon>
        <taxon>Araneae</taxon>
        <taxon>Araneomorphae</taxon>
        <taxon>Entelegynae</taxon>
        <taxon>Araneoidea</taxon>
        <taxon>Araneidae</taxon>
        <taxon>Araneus</taxon>
    </lineage>
</organism>
<protein>
    <submittedName>
        <fullName evidence="2">Uncharacterized protein</fullName>
    </submittedName>
</protein>